<proteinExistence type="predicted"/>
<keyword evidence="2" id="KW-1185">Reference proteome</keyword>
<protein>
    <submittedName>
        <fullName evidence="1">Uncharacterized protein</fullName>
    </submittedName>
</protein>
<sequence length="379" mass="45640">MISKILIYEVHYSNFNRYVIPLSKYFVENEVSEKVVMVYDSFVEKEKIKKNLNKKITNRNISKVYKELKKKDNNSDIIFINYSYRIPDLYWTYKLKKIGVRCYQQQHGMYAEFLERSFLGYFSAINRKITYFKYLFYFLLKLKASVFLYLINKDFVKSENVNNLISEKFKKKIELIQSDHIFVWGDYWKKWFMKNHFYKSVDQFTTIGNPDYHVFIKNRVQNVEKDKVCYIAQTFVEDGRMDRVDYKKIIDKISETFKEQLLIKLHPRSDKTIFESVINNGGELLYDFPITGYYIGHYSSLLALAINEDANVFLLEINNEKIPHYFLNSANKVFYNIEELCHTIIRKDRLESSQEISYFFENKETHPFEIITNFLINII</sequence>
<name>A0ABW5N556_9FLAO</name>
<evidence type="ECO:0000313" key="2">
    <source>
        <dbReference type="Proteomes" id="UP001597459"/>
    </source>
</evidence>
<dbReference type="RefSeq" id="WP_378257738.1">
    <property type="nucleotide sequence ID" value="NZ_JBHSJV010000001.1"/>
</dbReference>
<gene>
    <name evidence="1" type="ORF">ACFSTE_05645</name>
</gene>
<accession>A0ABW5N556</accession>
<evidence type="ECO:0000313" key="1">
    <source>
        <dbReference type="EMBL" id="MFD2590306.1"/>
    </source>
</evidence>
<dbReference type="EMBL" id="JBHULX010000004">
    <property type="protein sequence ID" value="MFD2590306.1"/>
    <property type="molecule type" value="Genomic_DNA"/>
</dbReference>
<comment type="caution">
    <text evidence="1">The sequence shown here is derived from an EMBL/GenBank/DDBJ whole genome shotgun (WGS) entry which is preliminary data.</text>
</comment>
<dbReference type="Proteomes" id="UP001597459">
    <property type="component" value="Unassembled WGS sequence"/>
</dbReference>
<reference evidence="2" key="1">
    <citation type="journal article" date="2019" name="Int. J. Syst. Evol. Microbiol.">
        <title>The Global Catalogue of Microorganisms (GCM) 10K type strain sequencing project: providing services to taxonomists for standard genome sequencing and annotation.</title>
        <authorList>
            <consortium name="The Broad Institute Genomics Platform"/>
            <consortium name="The Broad Institute Genome Sequencing Center for Infectious Disease"/>
            <person name="Wu L."/>
            <person name="Ma J."/>
        </authorList>
    </citation>
    <scope>NUCLEOTIDE SEQUENCE [LARGE SCALE GENOMIC DNA]</scope>
    <source>
        <strain evidence="2">KCTC 42423</strain>
    </source>
</reference>
<organism evidence="1 2">
    <name type="scientific">Aquimarina hainanensis</name>
    <dbReference type="NCBI Taxonomy" id="1578017"/>
    <lineage>
        <taxon>Bacteria</taxon>
        <taxon>Pseudomonadati</taxon>
        <taxon>Bacteroidota</taxon>
        <taxon>Flavobacteriia</taxon>
        <taxon>Flavobacteriales</taxon>
        <taxon>Flavobacteriaceae</taxon>
        <taxon>Aquimarina</taxon>
    </lineage>
</organism>